<dbReference type="HAMAP" id="MF_00272">
    <property type="entry name" value="GcvH"/>
    <property type="match status" value="1"/>
</dbReference>
<comment type="subunit">
    <text evidence="3">The glycine cleavage system is composed of four proteins: P, T, L and H.</text>
</comment>
<dbReference type="AlphaFoldDB" id="A0A2K8L141"/>
<dbReference type="GO" id="GO:0005960">
    <property type="term" value="C:glycine cleavage complex"/>
    <property type="evidence" value="ECO:0007669"/>
    <property type="project" value="InterPro"/>
</dbReference>
<dbReference type="GO" id="GO:0009249">
    <property type="term" value="P:protein lipoylation"/>
    <property type="evidence" value="ECO:0007669"/>
    <property type="project" value="TreeGrafter"/>
</dbReference>
<keyword evidence="2 3" id="KW-0450">Lipoyl</keyword>
<protein>
    <recommendedName>
        <fullName evidence="3">Glycine cleavage system H protein</fullName>
    </recommendedName>
</protein>
<reference evidence="6 7" key="1">
    <citation type="submission" date="2016-12" db="EMBL/GenBank/DDBJ databases">
        <title>Isolation and genomic insights into novel planktonic Zetaproteobacteria from stratified waters of the Chesapeake Bay.</title>
        <authorList>
            <person name="McAllister S.M."/>
            <person name="Kato S."/>
            <person name="Chan C.S."/>
            <person name="Chiu B.K."/>
            <person name="Field E.K."/>
        </authorList>
    </citation>
    <scope>NUCLEOTIDE SEQUENCE [LARGE SCALE GENOMIC DNA]</scope>
    <source>
        <strain evidence="6 7">CP-5</strain>
    </source>
</reference>
<evidence type="ECO:0000256" key="3">
    <source>
        <dbReference type="HAMAP-Rule" id="MF_00272"/>
    </source>
</evidence>
<evidence type="ECO:0000256" key="4">
    <source>
        <dbReference type="PIRSR" id="PIRSR617453-50"/>
    </source>
</evidence>
<feature type="domain" description="Lipoyl-binding" evidence="5">
    <location>
        <begin position="22"/>
        <end position="104"/>
    </location>
</feature>
<evidence type="ECO:0000256" key="2">
    <source>
        <dbReference type="ARBA" id="ARBA00022823"/>
    </source>
</evidence>
<dbReference type="InterPro" id="IPR011053">
    <property type="entry name" value="Single_hybrid_motif"/>
</dbReference>
<feature type="modified residue" description="N6-lipoyllysine" evidence="3 4">
    <location>
        <position position="63"/>
    </location>
</feature>
<sequence>MTIPADLKYTKDHEWVRIDGDIATFGISDHAQEALGDIVFVELPEVGRSVDAGEAYAVVESVKAVSDVYAPVAGEVIEVNEELEGEPEKVNSDAYGAGWIAKVKMSGATLELMSDDEYNTFLEE</sequence>
<dbReference type="KEGG" id="maes:Ga0123461_2393"/>
<comment type="function">
    <text evidence="3">The glycine cleavage system catalyzes the degradation of glycine. The H protein shuttles the methylamine group of glycine from the P protein to the T protein.</text>
</comment>
<name>A0A2K8L141_MARES</name>
<dbReference type="PANTHER" id="PTHR11715:SF3">
    <property type="entry name" value="GLYCINE CLEAVAGE SYSTEM H PROTEIN-RELATED"/>
    <property type="match status" value="1"/>
</dbReference>
<dbReference type="Gene3D" id="2.40.50.100">
    <property type="match status" value="1"/>
</dbReference>
<dbReference type="PROSITE" id="PS50968">
    <property type="entry name" value="BIOTINYL_LIPOYL"/>
    <property type="match status" value="1"/>
</dbReference>
<dbReference type="NCBIfam" id="NF002270">
    <property type="entry name" value="PRK01202.1"/>
    <property type="match status" value="1"/>
</dbReference>
<comment type="cofactor">
    <cofactor evidence="3">
        <name>(R)-lipoate</name>
        <dbReference type="ChEBI" id="CHEBI:83088"/>
    </cofactor>
    <text evidence="3">Binds 1 lipoyl cofactor covalently.</text>
</comment>
<comment type="similarity">
    <text evidence="1 3">Belongs to the GcvH family.</text>
</comment>
<evidence type="ECO:0000313" key="6">
    <source>
        <dbReference type="EMBL" id="ATX80792.1"/>
    </source>
</evidence>
<dbReference type="InterPro" id="IPR002930">
    <property type="entry name" value="GCV_H"/>
</dbReference>
<dbReference type="GO" id="GO:0019464">
    <property type="term" value="P:glycine decarboxylation via glycine cleavage system"/>
    <property type="evidence" value="ECO:0007669"/>
    <property type="project" value="UniProtKB-UniRule"/>
</dbReference>
<dbReference type="Proteomes" id="UP000231701">
    <property type="component" value="Chromosome"/>
</dbReference>
<gene>
    <name evidence="3" type="primary">gcvH</name>
    <name evidence="6" type="ORF">Ga0123461_2393</name>
</gene>
<dbReference type="SUPFAM" id="SSF51230">
    <property type="entry name" value="Single hybrid motif"/>
    <property type="match status" value="1"/>
</dbReference>
<dbReference type="CDD" id="cd06848">
    <property type="entry name" value="GCS_H"/>
    <property type="match status" value="1"/>
</dbReference>
<evidence type="ECO:0000256" key="1">
    <source>
        <dbReference type="ARBA" id="ARBA00009249"/>
    </source>
</evidence>
<evidence type="ECO:0000313" key="7">
    <source>
        <dbReference type="Proteomes" id="UP000231701"/>
    </source>
</evidence>
<dbReference type="Pfam" id="PF01597">
    <property type="entry name" value="GCV_H"/>
    <property type="match status" value="1"/>
</dbReference>
<organism evidence="6 7">
    <name type="scientific">Mariprofundus aestuarium</name>
    <dbReference type="NCBI Taxonomy" id="1921086"/>
    <lineage>
        <taxon>Bacteria</taxon>
        <taxon>Pseudomonadati</taxon>
        <taxon>Pseudomonadota</taxon>
        <taxon>Candidatius Mariprofundia</taxon>
        <taxon>Mariprofundales</taxon>
        <taxon>Mariprofundaceae</taxon>
        <taxon>Mariprofundus</taxon>
    </lineage>
</organism>
<dbReference type="NCBIfam" id="TIGR00527">
    <property type="entry name" value="gcvH"/>
    <property type="match status" value="1"/>
</dbReference>
<accession>A0A2K8L141</accession>
<dbReference type="PANTHER" id="PTHR11715">
    <property type="entry name" value="GLYCINE CLEAVAGE SYSTEM H PROTEIN"/>
    <property type="match status" value="1"/>
</dbReference>
<proteinExistence type="inferred from homology"/>
<evidence type="ECO:0000259" key="5">
    <source>
        <dbReference type="PROSITE" id="PS50968"/>
    </source>
</evidence>
<dbReference type="InterPro" id="IPR017453">
    <property type="entry name" value="GCV_H_sub"/>
</dbReference>
<dbReference type="EMBL" id="CP018799">
    <property type="protein sequence ID" value="ATX80792.1"/>
    <property type="molecule type" value="Genomic_DNA"/>
</dbReference>
<dbReference type="GO" id="GO:0005829">
    <property type="term" value="C:cytosol"/>
    <property type="evidence" value="ECO:0007669"/>
    <property type="project" value="TreeGrafter"/>
</dbReference>
<keyword evidence="7" id="KW-1185">Reference proteome</keyword>
<dbReference type="OrthoDB" id="5293986at2"/>
<dbReference type="RefSeq" id="WP_100278522.1">
    <property type="nucleotide sequence ID" value="NZ_CP018799.1"/>
</dbReference>
<dbReference type="InterPro" id="IPR033753">
    <property type="entry name" value="GCV_H/Fam206"/>
</dbReference>
<dbReference type="InterPro" id="IPR000089">
    <property type="entry name" value="Biotin_lipoyl"/>
</dbReference>